<dbReference type="UniPathway" id="UPA00034">
    <property type="reaction ID" value="UER00021"/>
</dbReference>
<evidence type="ECO:0000256" key="4">
    <source>
        <dbReference type="ARBA" id="ARBA00006247"/>
    </source>
</evidence>
<comment type="similarity">
    <text evidence="4">Belongs to the peptidase M20A family.</text>
</comment>
<name>A0A2M8QFW2_9CHLR</name>
<evidence type="ECO:0000256" key="2">
    <source>
        <dbReference type="ARBA" id="ARBA00001947"/>
    </source>
</evidence>
<dbReference type="CDD" id="cd08659">
    <property type="entry name" value="M20_ArgE_DapE-like"/>
    <property type="match status" value="1"/>
</dbReference>
<dbReference type="InterPro" id="IPR011650">
    <property type="entry name" value="Peptidase_M20_dimer"/>
</dbReference>
<dbReference type="InterPro" id="IPR001261">
    <property type="entry name" value="ArgE/DapE_CS"/>
</dbReference>
<dbReference type="SUPFAM" id="SSF55031">
    <property type="entry name" value="Bacterial exopeptidase dimerisation domain"/>
    <property type="match status" value="1"/>
</dbReference>
<dbReference type="GO" id="GO:0009089">
    <property type="term" value="P:lysine biosynthetic process via diaminopimelate"/>
    <property type="evidence" value="ECO:0007669"/>
    <property type="project" value="UniProtKB-UniPathway"/>
</dbReference>
<comment type="cofactor">
    <cofactor evidence="1">
        <name>Co(2+)</name>
        <dbReference type="ChEBI" id="CHEBI:48828"/>
    </cofactor>
</comment>
<evidence type="ECO:0000256" key="6">
    <source>
        <dbReference type="ARBA" id="ARBA00016853"/>
    </source>
</evidence>
<dbReference type="PANTHER" id="PTHR43808">
    <property type="entry name" value="ACETYLORNITHINE DEACETYLASE"/>
    <property type="match status" value="1"/>
</dbReference>
<dbReference type="Gene3D" id="3.40.630.10">
    <property type="entry name" value="Zn peptidases"/>
    <property type="match status" value="2"/>
</dbReference>
<dbReference type="InterPro" id="IPR010182">
    <property type="entry name" value="ArgE/DapE"/>
</dbReference>
<feature type="domain" description="Peptidase M20 dimerisation" evidence="12">
    <location>
        <begin position="204"/>
        <end position="315"/>
    </location>
</feature>
<evidence type="ECO:0000313" key="14">
    <source>
        <dbReference type="Proteomes" id="UP000230790"/>
    </source>
</evidence>
<evidence type="ECO:0000256" key="1">
    <source>
        <dbReference type="ARBA" id="ARBA00001941"/>
    </source>
</evidence>
<dbReference type="NCBIfam" id="TIGR01910">
    <property type="entry name" value="DapE-ArgE"/>
    <property type="match status" value="1"/>
</dbReference>
<gene>
    <name evidence="13" type="ORF">CUN48_02255</name>
</gene>
<evidence type="ECO:0000256" key="9">
    <source>
        <dbReference type="ARBA" id="ARBA00022833"/>
    </source>
</evidence>
<keyword evidence="7" id="KW-0479">Metal-binding</keyword>
<evidence type="ECO:0000259" key="12">
    <source>
        <dbReference type="Pfam" id="PF07687"/>
    </source>
</evidence>
<proteinExistence type="inferred from homology"/>
<dbReference type="GO" id="GO:0009014">
    <property type="term" value="F:succinyl-diaminopimelate desuccinylase activity"/>
    <property type="evidence" value="ECO:0007669"/>
    <property type="project" value="UniProtKB-EC"/>
</dbReference>
<dbReference type="AlphaFoldDB" id="A0A2M8QFW2"/>
<dbReference type="InterPro" id="IPR036264">
    <property type="entry name" value="Bact_exopeptidase_dim_dom"/>
</dbReference>
<dbReference type="Pfam" id="PF01546">
    <property type="entry name" value="Peptidase_M20"/>
    <property type="match status" value="1"/>
</dbReference>
<evidence type="ECO:0000256" key="8">
    <source>
        <dbReference type="ARBA" id="ARBA00022801"/>
    </source>
</evidence>
<evidence type="ECO:0000313" key="13">
    <source>
        <dbReference type="EMBL" id="PJF48696.1"/>
    </source>
</evidence>
<dbReference type="InterPro" id="IPR002933">
    <property type="entry name" value="Peptidase_M20"/>
</dbReference>
<dbReference type="PROSITE" id="PS00758">
    <property type="entry name" value="ARGE_DAPE_CPG2_1"/>
    <property type="match status" value="1"/>
</dbReference>
<sequence>MISDLERRVLDCIDDDELIGWVQALTRIPSVWKPEQGIGEEAAARWVEAHCRDIGLQTRFEFVVPGRPNVIAAYASSPDFSIEELLRPPASPHARKWLMFEGHTDVVTEGDPTQWTDPPFSAVIRDGRIYGRGANDMKAGLCCALAAIKAIVRSGVDLNGGILLGAVCDEEGGMIGIKHFVERGWADHVTACIVCEPEENHLCIAQKGVMWLRCVIRGVMSHGAMPLTGVNAMYPMARFLTMVQALEEREIVRHGRHEFLGQPSITPTIVMSPARGEGEPQANVMPGAAECVLDIRLIPGQDPDALARRVEQMLAACVAVDDRLRYAFEVVEVRHPIHTQRDHPIVQSLASAYTDLTGAPPIYGGVPGSTDGTILHARKGIPIVTCGPGDIHIPHHVDEWVSIAEIKLAARMYALAAMRYLG</sequence>
<dbReference type="Proteomes" id="UP000230790">
    <property type="component" value="Unassembled WGS sequence"/>
</dbReference>
<keyword evidence="10" id="KW-0170">Cobalt</keyword>
<protein>
    <recommendedName>
        <fullName evidence="6">Probable succinyl-diaminopimelate desuccinylase</fullName>
        <ecNumber evidence="5">3.5.1.18</ecNumber>
    </recommendedName>
</protein>
<comment type="pathway">
    <text evidence="3">Amino-acid biosynthesis; L-lysine biosynthesis via DAP pathway; LL-2,6-diaminopimelate from (S)-tetrahydrodipicolinate (succinylase route): step 3/3.</text>
</comment>
<organism evidence="13 14">
    <name type="scientific">Candidatus Thermofonsia Clade 3 bacterium</name>
    <dbReference type="NCBI Taxonomy" id="2364212"/>
    <lineage>
        <taxon>Bacteria</taxon>
        <taxon>Bacillati</taxon>
        <taxon>Chloroflexota</taxon>
        <taxon>Candidatus Thermofontia</taxon>
        <taxon>Candidatus Thermofonsia Clade 3</taxon>
    </lineage>
</organism>
<dbReference type="EC" id="3.5.1.18" evidence="5"/>
<evidence type="ECO:0000256" key="5">
    <source>
        <dbReference type="ARBA" id="ARBA00011921"/>
    </source>
</evidence>
<dbReference type="Gene3D" id="3.30.70.360">
    <property type="match status" value="1"/>
</dbReference>
<reference evidence="13 14" key="1">
    <citation type="submission" date="2017-11" db="EMBL/GenBank/DDBJ databases">
        <title>Evolution of Phototrophy in the Chloroflexi Phylum Driven by Horizontal Gene Transfer.</title>
        <authorList>
            <person name="Ward L.M."/>
            <person name="Hemp J."/>
            <person name="Shih P.M."/>
            <person name="Mcglynn S.E."/>
            <person name="Fischer W."/>
        </authorList>
    </citation>
    <scope>NUCLEOTIDE SEQUENCE [LARGE SCALE GENOMIC DNA]</scope>
    <source>
        <strain evidence="13">JP3_7</strain>
    </source>
</reference>
<comment type="caution">
    <text evidence="13">The sequence shown here is derived from an EMBL/GenBank/DDBJ whole genome shotgun (WGS) entry which is preliminary data.</text>
</comment>
<comment type="cofactor">
    <cofactor evidence="2">
        <name>Zn(2+)</name>
        <dbReference type="ChEBI" id="CHEBI:29105"/>
    </cofactor>
</comment>
<comment type="catalytic activity">
    <reaction evidence="11">
        <text>N-succinyl-(2S,6S)-2,6-diaminopimelate + H2O = (2S,6S)-2,6-diaminopimelate + succinate</text>
        <dbReference type="Rhea" id="RHEA:22608"/>
        <dbReference type="ChEBI" id="CHEBI:15377"/>
        <dbReference type="ChEBI" id="CHEBI:30031"/>
        <dbReference type="ChEBI" id="CHEBI:57609"/>
        <dbReference type="ChEBI" id="CHEBI:58087"/>
        <dbReference type="EC" id="3.5.1.18"/>
    </reaction>
</comment>
<keyword evidence="8" id="KW-0378">Hydrolase</keyword>
<evidence type="ECO:0000256" key="11">
    <source>
        <dbReference type="ARBA" id="ARBA00051301"/>
    </source>
</evidence>
<evidence type="ECO:0000256" key="3">
    <source>
        <dbReference type="ARBA" id="ARBA00005130"/>
    </source>
</evidence>
<dbReference type="EMBL" id="PGTN01000008">
    <property type="protein sequence ID" value="PJF48696.1"/>
    <property type="molecule type" value="Genomic_DNA"/>
</dbReference>
<keyword evidence="9" id="KW-0862">Zinc</keyword>
<dbReference type="SUPFAM" id="SSF53187">
    <property type="entry name" value="Zn-dependent exopeptidases"/>
    <property type="match status" value="1"/>
</dbReference>
<dbReference type="GO" id="GO:0046872">
    <property type="term" value="F:metal ion binding"/>
    <property type="evidence" value="ECO:0007669"/>
    <property type="project" value="UniProtKB-KW"/>
</dbReference>
<evidence type="ECO:0000256" key="10">
    <source>
        <dbReference type="ARBA" id="ARBA00023285"/>
    </source>
</evidence>
<dbReference type="Pfam" id="PF07687">
    <property type="entry name" value="M20_dimer"/>
    <property type="match status" value="1"/>
</dbReference>
<evidence type="ECO:0000256" key="7">
    <source>
        <dbReference type="ARBA" id="ARBA00022723"/>
    </source>
</evidence>
<dbReference type="InterPro" id="IPR050072">
    <property type="entry name" value="Peptidase_M20A"/>
</dbReference>
<accession>A0A2M8QFW2</accession>